<organism evidence="2 3">
    <name type="scientific">Phytophthora citrophthora</name>
    <dbReference type="NCBI Taxonomy" id="4793"/>
    <lineage>
        <taxon>Eukaryota</taxon>
        <taxon>Sar</taxon>
        <taxon>Stramenopiles</taxon>
        <taxon>Oomycota</taxon>
        <taxon>Peronosporomycetes</taxon>
        <taxon>Peronosporales</taxon>
        <taxon>Peronosporaceae</taxon>
        <taxon>Phytophthora</taxon>
    </lineage>
</organism>
<dbReference type="Gene3D" id="1.20.1270.280">
    <property type="match status" value="1"/>
</dbReference>
<gene>
    <name evidence="2" type="ORF">P3T76_012733</name>
</gene>
<dbReference type="GO" id="GO:0051959">
    <property type="term" value="F:dynein light intermediate chain binding"/>
    <property type="evidence" value="ECO:0007669"/>
    <property type="project" value="InterPro"/>
</dbReference>
<dbReference type="GO" id="GO:0045505">
    <property type="term" value="F:dynein intermediate chain binding"/>
    <property type="evidence" value="ECO:0007669"/>
    <property type="project" value="InterPro"/>
</dbReference>
<dbReference type="GO" id="GO:0005858">
    <property type="term" value="C:axonemal dynein complex"/>
    <property type="evidence" value="ECO:0007669"/>
    <property type="project" value="TreeGrafter"/>
</dbReference>
<accession>A0AAD9G431</accession>
<dbReference type="GO" id="GO:0007018">
    <property type="term" value="P:microtubule-based movement"/>
    <property type="evidence" value="ECO:0007669"/>
    <property type="project" value="InterPro"/>
</dbReference>
<feature type="domain" description="Dynein heavy chain C-terminal" evidence="1">
    <location>
        <begin position="23"/>
        <end position="309"/>
    </location>
</feature>
<protein>
    <submittedName>
        <fullName evidence="2">Dynein heavy chain 9</fullName>
    </submittedName>
</protein>
<dbReference type="Gene3D" id="3.10.490.20">
    <property type="match status" value="1"/>
</dbReference>
<sequence>MYTASKREKLLEHIEPEIDFRTIQSENLFRTLMELQPRDAAAGDAATSPLELAKQGLEMVLSRVGEKKFECDEIARSLEEMGPYQNVFIQECEAMNGLLAEVVRSLNELSLGFAGELTMSDAMEAVQESLFLDRVPKSWEKLAFPSMRPLGSWLTSLEARLQQLEEWTQNPADIPRVTWLSGMINPQSFLTAIMQVTAQKNQWELDKLVIQTDVLKRRNGEVDAPSRDGAYIHGLFLMGARWDIQNNTVDRSHPKEMLSPMPVINCKAVAADKLDVKGSYVCPCYKTEFRGPTYVFSAQLKSKMPPALWRV</sequence>
<proteinExistence type="predicted"/>
<dbReference type="Proteomes" id="UP001259832">
    <property type="component" value="Unassembled WGS sequence"/>
</dbReference>
<dbReference type="InterPro" id="IPR041228">
    <property type="entry name" value="Dynein_C"/>
</dbReference>
<dbReference type="PANTHER" id="PTHR46532">
    <property type="entry name" value="MALE FERTILITY FACTOR KL5"/>
    <property type="match status" value="1"/>
</dbReference>
<dbReference type="PANTHER" id="PTHR46532:SF11">
    <property type="entry name" value="DYNEIN AXONEMAL HEAVY CHAIN 12"/>
    <property type="match status" value="1"/>
</dbReference>
<dbReference type="InterPro" id="IPR026983">
    <property type="entry name" value="DHC"/>
</dbReference>
<dbReference type="InterPro" id="IPR043160">
    <property type="entry name" value="Dynein_C_barrel"/>
</dbReference>
<reference evidence="2" key="1">
    <citation type="submission" date="2023-08" db="EMBL/GenBank/DDBJ databases">
        <title>Reference Genome Resource for the Citrus Pathogen Phytophthora citrophthora.</title>
        <authorList>
            <person name="Moller H."/>
            <person name="Coetzee B."/>
            <person name="Rose L.J."/>
            <person name="Van Niekerk J.M."/>
        </authorList>
    </citation>
    <scope>NUCLEOTIDE SEQUENCE</scope>
    <source>
        <strain evidence="2">STE-U-9442</strain>
    </source>
</reference>
<evidence type="ECO:0000313" key="3">
    <source>
        <dbReference type="Proteomes" id="UP001259832"/>
    </source>
</evidence>
<comment type="caution">
    <text evidence="2">The sequence shown here is derived from an EMBL/GenBank/DDBJ whole genome shotgun (WGS) entry which is preliminary data.</text>
</comment>
<keyword evidence="3" id="KW-1185">Reference proteome</keyword>
<dbReference type="FunFam" id="3.10.490.20:FF:000009">
    <property type="entry name" value="Dynein heavy chain 4"/>
    <property type="match status" value="1"/>
</dbReference>
<dbReference type="Pfam" id="PF18199">
    <property type="entry name" value="Dynein_C"/>
    <property type="match status" value="1"/>
</dbReference>
<dbReference type="EMBL" id="JASMQC010000032">
    <property type="protein sequence ID" value="KAK1931801.1"/>
    <property type="molecule type" value="Genomic_DNA"/>
</dbReference>
<name>A0AAD9G431_9STRA</name>
<evidence type="ECO:0000313" key="2">
    <source>
        <dbReference type="EMBL" id="KAK1931801.1"/>
    </source>
</evidence>
<evidence type="ECO:0000259" key="1">
    <source>
        <dbReference type="Pfam" id="PF18199"/>
    </source>
</evidence>
<dbReference type="AlphaFoldDB" id="A0AAD9G431"/>